<comment type="caution">
    <text evidence="1">The sequence shown here is derived from an EMBL/GenBank/DDBJ whole genome shotgun (WGS) entry which is preliminary data.</text>
</comment>
<keyword evidence="2" id="KW-1185">Reference proteome</keyword>
<protein>
    <submittedName>
        <fullName evidence="1">Uncharacterized protein</fullName>
    </submittedName>
</protein>
<sequence length="128" mass="14336">MEERKGGARRVDQAWKRERCWGRVCCGSGRVVTEDIEGFELLDLRGLLQEFGLDLQVDVCNYRCCREVGCRRSRHGLQEPVLKRTDVHRNSGLVEAQGLAAAAVADLQISKNTTFLEGKSEEKDIVSG</sequence>
<gene>
    <name evidence="1" type="ORF">DVH24_000653</name>
</gene>
<dbReference type="Proteomes" id="UP000290289">
    <property type="component" value="Chromosome 9"/>
</dbReference>
<evidence type="ECO:0000313" key="2">
    <source>
        <dbReference type="Proteomes" id="UP000290289"/>
    </source>
</evidence>
<organism evidence="1 2">
    <name type="scientific">Malus domestica</name>
    <name type="common">Apple</name>
    <name type="synonym">Pyrus malus</name>
    <dbReference type="NCBI Taxonomy" id="3750"/>
    <lineage>
        <taxon>Eukaryota</taxon>
        <taxon>Viridiplantae</taxon>
        <taxon>Streptophyta</taxon>
        <taxon>Embryophyta</taxon>
        <taxon>Tracheophyta</taxon>
        <taxon>Spermatophyta</taxon>
        <taxon>Magnoliopsida</taxon>
        <taxon>eudicotyledons</taxon>
        <taxon>Gunneridae</taxon>
        <taxon>Pentapetalae</taxon>
        <taxon>rosids</taxon>
        <taxon>fabids</taxon>
        <taxon>Rosales</taxon>
        <taxon>Rosaceae</taxon>
        <taxon>Amygdaloideae</taxon>
        <taxon>Maleae</taxon>
        <taxon>Malus</taxon>
    </lineage>
</organism>
<reference evidence="1 2" key="1">
    <citation type="submission" date="2018-10" db="EMBL/GenBank/DDBJ databases">
        <title>A high-quality apple genome assembly.</title>
        <authorList>
            <person name="Hu J."/>
        </authorList>
    </citation>
    <scope>NUCLEOTIDE SEQUENCE [LARGE SCALE GENOMIC DNA]</scope>
    <source>
        <strain evidence="2">cv. HFTH1</strain>
        <tissue evidence="1">Young leaf</tissue>
    </source>
</reference>
<proteinExistence type="predicted"/>
<dbReference type="AlphaFoldDB" id="A0A498J428"/>
<accession>A0A498J428</accession>
<dbReference type="EMBL" id="RDQH01000335">
    <property type="protein sequence ID" value="RXH89054.1"/>
    <property type="molecule type" value="Genomic_DNA"/>
</dbReference>
<evidence type="ECO:0000313" key="1">
    <source>
        <dbReference type="EMBL" id="RXH89054.1"/>
    </source>
</evidence>
<name>A0A498J428_MALDO</name>